<evidence type="ECO:0000313" key="3">
    <source>
        <dbReference type="Proteomes" id="UP000777784"/>
    </source>
</evidence>
<dbReference type="SUPFAM" id="SSF52540">
    <property type="entry name" value="P-loop containing nucleoside triphosphate hydrolases"/>
    <property type="match status" value="1"/>
</dbReference>
<organism evidence="2 3">
    <name type="scientific">Eiseniibacteriota bacterium</name>
    <dbReference type="NCBI Taxonomy" id="2212470"/>
    <lineage>
        <taxon>Bacteria</taxon>
        <taxon>Candidatus Eiseniibacteriota</taxon>
    </lineage>
</organism>
<dbReference type="Gene3D" id="3.40.50.300">
    <property type="entry name" value="P-loop containing nucleotide triphosphate hydrolases"/>
    <property type="match status" value="2"/>
</dbReference>
<evidence type="ECO:0000313" key="2">
    <source>
        <dbReference type="EMBL" id="MBU2691254.1"/>
    </source>
</evidence>
<accession>A0A948W686</accession>
<dbReference type="Pfam" id="PF01935">
    <property type="entry name" value="DUF87"/>
    <property type="match status" value="1"/>
</dbReference>
<dbReference type="Proteomes" id="UP000777784">
    <property type="component" value="Unassembled WGS sequence"/>
</dbReference>
<proteinExistence type="predicted"/>
<name>A0A948W686_UNCEI</name>
<dbReference type="InterPro" id="IPR002789">
    <property type="entry name" value="HerA_central"/>
</dbReference>
<dbReference type="EMBL" id="JAHJDP010000051">
    <property type="protein sequence ID" value="MBU2691254.1"/>
    <property type="molecule type" value="Genomic_DNA"/>
</dbReference>
<dbReference type="InterPro" id="IPR008571">
    <property type="entry name" value="HerA-like"/>
</dbReference>
<dbReference type="PANTHER" id="PTHR42957:SF1">
    <property type="entry name" value="HELICASE MJ1565-RELATED"/>
    <property type="match status" value="1"/>
</dbReference>
<sequence length="587" mass="64378">MSKLNIDEAFPKGLLRPELFLGVTSSVTARTVGVNLSEAGQPSGSHFAGGRYGRGEVGEFVLIEGQQSLLLGRIAEIHLREPERRSIRRDFVGNSDLDALGQIQLLGCVSMDDLLVTAGVDTYPRLGDRIYAAPHRFIALLPRLMEHTEDDREPVVLNLGAIDVAQDSLVSVKPERLFGRHCAILGATGGGKSWTTARIIEECIRYKAKLILIDATGEYRDFTGDGVLHCHLDELVEKETRSVSCSLPPTSFLESDFVALFEPAGKVQGPKMRAAMRSLRLAGIQPKLATNGFIRKHGQPKQPLTDAELDPATSSLLDNPRQPFNVSHLVQQIEQECVWPNGGTYRAPDPTRWGGPDEGSYANCLSLFARINGVLTSPAFQCVFQANTEPSLTAKIDTFISGSDKLLRICLSGIAYEFHAREIIANVIGRHLLTQARGGAFQRRPTVVFVDEAHNFLGRQIGAEDYAAKLDAFELIAKEGRKYGLSICLASQRPRDITEGVLSQMGTLIVHRLTNDRDREVVERACGEIDRAASAFLPNLRPGEAAIIGTDFPIPLTIQIHEPATKPKSHGPDFQRLWAIELDPTKA</sequence>
<comment type="caution">
    <text evidence="2">The sequence shown here is derived from an EMBL/GenBank/DDBJ whole genome shotgun (WGS) entry which is preliminary data.</text>
</comment>
<dbReference type="InterPro" id="IPR027417">
    <property type="entry name" value="P-loop_NTPase"/>
</dbReference>
<dbReference type="AlphaFoldDB" id="A0A948W686"/>
<reference evidence="2" key="1">
    <citation type="submission" date="2021-05" db="EMBL/GenBank/DDBJ databases">
        <title>Energy efficiency and biological interactions define the core microbiome of deep oligotrophic groundwater.</title>
        <authorList>
            <person name="Mehrshad M."/>
            <person name="Lopez-Fernandez M."/>
            <person name="Bell E."/>
            <person name="Bernier-Latmani R."/>
            <person name="Bertilsson S."/>
            <person name="Dopson M."/>
        </authorList>
    </citation>
    <scope>NUCLEOTIDE SEQUENCE</scope>
    <source>
        <strain evidence="2">Modern_marine.mb.64</strain>
    </source>
</reference>
<dbReference type="InterPro" id="IPR003593">
    <property type="entry name" value="AAA+_ATPase"/>
</dbReference>
<dbReference type="GO" id="GO:0005524">
    <property type="term" value="F:ATP binding"/>
    <property type="evidence" value="ECO:0007669"/>
    <property type="project" value="UniProtKB-KW"/>
</dbReference>
<evidence type="ECO:0000259" key="1">
    <source>
        <dbReference type="SMART" id="SM00382"/>
    </source>
</evidence>
<keyword evidence="2" id="KW-0067">ATP-binding</keyword>
<keyword evidence="2" id="KW-0547">Nucleotide-binding</keyword>
<feature type="domain" description="AAA+ ATPase" evidence="1">
    <location>
        <begin position="178"/>
        <end position="523"/>
    </location>
</feature>
<protein>
    <submittedName>
        <fullName evidence="2">ATP-binding protein</fullName>
    </submittedName>
</protein>
<dbReference type="SMART" id="SM00382">
    <property type="entry name" value="AAA"/>
    <property type="match status" value="1"/>
</dbReference>
<dbReference type="PANTHER" id="PTHR42957">
    <property type="entry name" value="HELICASE MJ1565-RELATED"/>
    <property type="match status" value="1"/>
</dbReference>
<gene>
    <name evidence="2" type="ORF">KJ970_10015</name>
</gene>